<dbReference type="OrthoDB" id="157642at2157"/>
<proteinExistence type="predicted"/>
<evidence type="ECO:0000313" key="2">
    <source>
        <dbReference type="EMBL" id="QSW84981.1"/>
    </source>
</evidence>
<name>A0A8A2U8E7_9EURY</name>
<keyword evidence="1" id="KW-0472">Membrane</keyword>
<evidence type="ECO:0000313" key="3">
    <source>
        <dbReference type="Proteomes" id="UP000663191"/>
    </source>
</evidence>
<feature type="transmembrane region" description="Helical" evidence="1">
    <location>
        <begin position="118"/>
        <end position="142"/>
    </location>
</feature>
<feature type="transmembrane region" description="Helical" evidence="1">
    <location>
        <begin position="81"/>
        <end position="97"/>
    </location>
</feature>
<feature type="transmembrane region" description="Helical" evidence="1">
    <location>
        <begin position="148"/>
        <end position="165"/>
    </location>
</feature>
<dbReference type="Proteomes" id="UP000663191">
    <property type="component" value="Chromosome"/>
</dbReference>
<dbReference type="RefSeq" id="WP_207270183.1">
    <property type="nucleotide sequence ID" value="NZ_CP071463.1"/>
</dbReference>
<dbReference type="Pfam" id="PF24363">
    <property type="entry name" value="DUF7519"/>
    <property type="match status" value="1"/>
</dbReference>
<gene>
    <name evidence="2" type="ORF">J0X27_16255</name>
</gene>
<evidence type="ECO:0000256" key="1">
    <source>
        <dbReference type="SAM" id="Phobius"/>
    </source>
</evidence>
<dbReference type="AlphaFoldDB" id="A0A8A2U8E7"/>
<organism evidence="2 3">
    <name type="scientific">Natrinema longum</name>
    <dbReference type="NCBI Taxonomy" id="370324"/>
    <lineage>
        <taxon>Archaea</taxon>
        <taxon>Methanobacteriati</taxon>
        <taxon>Methanobacteriota</taxon>
        <taxon>Stenosarchaea group</taxon>
        <taxon>Halobacteria</taxon>
        <taxon>Halobacteriales</taxon>
        <taxon>Natrialbaceae</taxon>
        <taxon>Natrinema</taxon>
    </lineage>
</organism>
<accession>A0A8A2U8E7</accession>
<dbReference type="KEGG" id="hlo:J0X27_16255"/>
<dbReference type="EMBL" id="CP071463">
    <property type="protein sequence ID" value="QSW84981.1"/>
    <property type="molecule type" value="Genomic_DNA"/>
</dbReference>
<protein>
    <submittedName>
        <fullName evidence="2">Uncharacterized protein</fullName>
    </submittedName>
</protein>
<keyword evidence="1" id="KW-0812">Transmembrane</keyword>
<keyword evidence="1" id="KW-1133">Transmembrane helix</keyword>
<sequence>MTDAGIRTTPSRISSSLAVGAAGVAGVTGLGGAGWTILLAPLGVALVVGGLWRSDRRIVVGGCAALWCATLVTGVAGGEPARLVLAVAATFVAWDFGERAITLGDQLGPRARTRRLELAHAAVTITVATVGVGPVYLVFLFASGGQSVLTLVSLLIGATALLAALRELEQ</sequence>
<keyword evidence="3" id="KW-1185">Reference proteome</keyword>
<reference evidence="2 3" key="1">
    <citation type="journal article" date="2006" name="Int. J. Syst. Evol. Microbiol.">
        <title>Haloterrigena longa sp. nov. and Haloterrigena limicola sp. nov., extremely halophilic archaea isolated from a salt lake.</title>
        <authorList>
            <person name="Cui H.L."/>
            <person name="Tohty D."/>
            <person name="Zhou P.J."/>
            <person name="Liu S.J."/>
        </authorList>
    </citation>
    <scope>NUCLEOTIDE SEQUENCE [LARGE SCALE GENOMIC DNA]</scope>
    <source>
        <strain evidence="2 3">ABH32</strain>
    </source>
</reference>
<feature type="transmembrane region" description="Helical" evidence="1">
    <location>
        <begin position="58"/>
        <end position="75"/>
    </location>
</feature>
<dbReference type="GeneID" id="63185329"/>
<dbReference type="InterPro" id="IPR055941">
    <property type="entry name" value="DUF7519"/>
</dbReference>
<feature type="transmembrane region" description="Helical" evidence="1">
    <location>
        <begin position="33"/>
        <end position="51"/>
    </location>
</feature>